<evidence type="ECO:0000313" key="24">
    <source>
        <dbReference type="Proteomes" id="UP000007798"/>
    </source>
</evidence>
<dbReference type="GO" id="GO:0004817">
    <property type="term" value="F:cysteine-tRNA ligase activity"/>
    <property type="evidence" value="ECO:0007669"/>
    <property type="project" value="UniProtKB-EC"/>
</dbReference>
<evidence type="ECO:0000256" key="5">
    <source>
        <dbReference type="ARBA" id="ARBA00014738"/>
    </source>
</evidence>
<accession>B4MY73</accession>
<dbReference type="FunFam" id="3.40.50.620:FF:000068">
    <property type="entry name" value="Cysteine--tRNA ligase"/>
    <property type="match status" value="1"/>
</dbReference>
<evidence type="ECO:0000256" key="14">
    <source>
        <dbReference type="ARBA" id="ARBA00031499"/>
    </source>
</evidence>
<protein>
    <recommendedName>
        <fullName evidence="5">Cysteine--tRNA ligase</fullName>
        <ecNumber evidence="4">6.1.1.16</ecNumber>
    </recommendedName>
    <alternativeName>
        <fullName evidence="14">Cysteinyl-tRNA synthetase</fullName>
    </alternativeName>
</protein>
<dbReference type="AlphaFoldDB" id="B4MY73"/>
<dbReference type="SMR" id="B4MY73"/>
<evidence type="ECO:0000256" key="20">
    <source>
        <dbReference type="ARBA" id="ARBA00048609"/>
    </source>
</evidence>
<dbReference type="KEGG" id="dwi:6643347"/>
<evidence type="ECO:0000256" key="1">
    <source>
        <dbReference type="ARBA" id="ARBA00001947"/>
    </source>
</evidence>
<dbReference type="Proteomes" id="UP000007798">
    <property type="component" value="Unassembled WGS sequence"/>
</dbReference>
<feature type="domain" description="tRNA synthetases class I catalytic" evidence="22">
    <location>
        <begin position="67"/>
        <end position="363"/>
    </location>
</feature>
<dbReference type="HOGENOM" id="CLU_013528_0_3_1"/>
<sequence length="559" mass="63677">MLSFRICKVQRFQSCQRWQSQGPGQTLPPPAESTQKYTWQKPLGQHTNIRIFNHVLRQKVPLLLPNPNMVSWYTCGPTVYDSAHLGHASTYVKVDIIQRILRDYFRINLVTAMNITDVDDKIIRRARESGCNWLDMARAYEAEFREDMLSLNVQPPDIRSHVSANIDNIQRFINELISNEQAYVTKDYSVYFDVSKAVHYGKLQRADIDSSTEPGEQGTHKRHRSDFALWKAKKFPDEPSWPASWGGEGRPGWHIECSAIAGMFFGRRLDFHAGGLDLRFPHHENEEAQCCARYETDQWVNYWMHTGQLHVAGDKDKMSKSLKNTISVSELLKHYTADEFRMACLLSNYRNAMPYSDQLMITARQTLQKFRNFQADLSAYTSFLKPLKYLDEGALRAQLAHTVNEFDESLRDDFDTARGLSVLMDQMSSISRCINDQEGNAEQEPAYCLDLLIAAGNFINKVMGDFGLTELKETESSKSRQQQLSALGLDSSNLVSDILSLRGNIRQQATAQSPKNLQLLAVCDDLRNVLQQQGIQVRDHKQGSSWVVATASKDNQSSG</sequence>
<dbReference type="InParanoid" id="B4MY73"/>
<comment type="catalytic activity">
    <reaction evidence="21">
        <text>tRNA(Cys) + L-cysteine + ATP = L-cysteinyl-tRNA(Cys) + AMP + diphosphate</text>
        <dbReference type="Rhea" id="RHEA:17773"/>
        <dbReference type="Rhea" id="RHEA-COMP:9661"/>
        <dbReference type="Rhea" id="RHEA-COMP:9679"/>
        <dbReference type="ChEBI" id="CHEBI:30616"/>
        <dbReference type="ChEBI" id="CHEBI:33019"/>
        <dbReference type="ChEBI" id="CHEBI:35235"/>
        <dbReference type="ChEBI" id="CHEBI:78442"/>
        <dbReference type="ChEBI" id="CHEBI:78517"/>
        <dbReference type="ChEBI" id="CHEBI:456215"/>
        <dbReference type="EC" id="6.1.1.16"/>
    </reaction>
    <physiologicalReaction direction="right-to-left" evidence="21">
        <dbReference type="Rhea" id="RHEA:17775"/>
    </physiologicalReaction>
</comment>
<dbReference type="CDD" id="cd00672">
    <property type="entry name" value="CysRS_core"/>
    <property type="match status" value="1"/>
</dbReference>
<dbReference type="GO" id="GO:0005737">
    <property type="term" value="C:cytoplasm"/>
    <property type="evidence" value="ECO:0007669"/>
    <property type="project" value="UniProtKB-SubCell"/>
</dbReference>
<keyword evidence="11" id="KW-0067">ATP-binding</keyword>
<comment type="subcellular location">
    <subcellularLocation>
        <location evidence="2">Cytoplasm</location>
    </subcellularLocation>
</comment>
<comment type="cofactor">
    <cofactor evidence="1">
        <name>Zn(2+)</name>
        <dbReference type="ChEBI" id="CHEBI:29105"/>
    </cofactor>
</comment>
<keyword evidence="12" id="KW-0648">Protein biosynthesis</keyword>
<dbReference type="GO" id="GO:0006423">
    <property type="term" value="P:cysteinyl-tRNA aminoacylation"/>
    <property type="evidence" value="ECO:0007669"/>
    <property type="project" value="InterPro"/>
</dbReference>
<evidence type="ECO:0000256" key="21">
    <source>
        <dbReference type="ARBA" id="ARBA00049046"/>
    </source>
</evidence>
<dbReference type="HAMAP" id="MF_00041">
    <property type="entry name" value="Cys_tRNA_synth"/>
    <property type="match status" value="1"/>
</dbReference>
<dbReference type="PANTHER" id="PTHR10890">
    <property type="entry name" value="CYSTEINYL-TRNA SYNTHETASE"/>
    <property type="match status" value="1"/>
</dbReference>
<evidence type="ECO:0000256" key="3">
    <source>
        <dbReference type="ARBA" id="ARBA00005594"/>
    </source>
</evidence>
<dbReference type="Pfam" id="PF01406">
    <property type="entry name" value="tRNA-synt_1e"/>
    <property type="match status" value="1"/>
</dbReference>
<dbReference type="eggNOG" id="KOG2007">
    <property type="taxonomic scope" value="Eukaryota"/>
</dbReference>
<proteinExistence type="inferred from homology"/>
<dbReference type="InterPro" id="IPR009080">
    <property type="entry name" value="tRNAsynth_Ia_anticodon-bd"/>
</dbReference>
<evidence type="ECO:0000256" key="9">
    <source>
        <dbReference type="ARBA" id="ARBA00022741"/>
    </source>
</evidence>
<dbReference type="InterPro" id="IPR015803">
    <property type="entry name" value="Cys-tRNA-ligase"/>
</dbReference>
<dbReference type="Gene3D" id="1.20.120.1910">
    <property type="entry name" value="Cysteine-tRNA ligase, C-terminal anti-codon recognition domain"/>
    <property type="match status" value="1"/>
</dbReference>
<comment type="catalytic activity">
    <reaction evidence="20">
        <text>S-sulfanyl-L-cysteine + tRNA(Cys) + ATP = (S)-sulfanyl-L-cysteinyl-tRNA(Cys) + AMP + diphosphate</text>
        <dbReference type="Rhea" id="RHEA:78647"/>
        <dbReference type="Rhea" id="RHEA-COMP:9661"/>
        <dbReference type="Rhea" id="RHEA-COMP:19119"/>
        <dbReference type="ChEBI" id="CHEBI:30616"/>
        <dbReference type="ChEBI" id="CHEBI:33019"/>
        <dbReference type="ChEBI" id="CHEBI:58591"/>
        <dbReference type="ChEBI" id="CHEBI:78442"/>
        <dbReference type="ChEBI" id="CHEBI:229520"/>
        <dbReference type="ChEBI" id="CHEBI:456215"/>
    </reaction>
    <physiologicalReaction direction="left-to-right" evidence="20">
        <dbReference type="Rhea" id="RHEA:78648"/>
    </physiologicalReaction>
</comment>
<comment type="catalytic activity">
    <reaction evidence="18">
        <text>2 L-cysteine = S-sulfanyl-L-cysteine + L-alanine</text>
        <dbReference type="Rhea" id="RHEA:78543"/>
        <dbReference type="ChEBI" id="CHEBI:35235"/>
        <dbReference type="ChEBI" id="CHEBI:57972"/>
        <dbReference type="ChEBI" id="CHEBI:58591"/>
    </reaction>
    <physiologicalReaction direction="left-to-right" evidence="18">
        <dbReference type="Rhea" id="RHEA:78544"/>
    </physiologicalReaction>
</comment>
<dbReference type="NCBIfam" id="TIGR00435">
    <property type="entry name" value="cysS"/>
    <property type="match status" value="1"/>
</dbReference>
<dbReference type="InterPro" id="IPR024909">
    <property type="entry name" value="Cys-tRNA/MSH_ligase"/>
</dbReference>
<dbReference type="EMBL" id="CH963894">
    <property type="protein sequence ID" value="EDW77062.2"/>
    <property type="molecule type" value="Genomic_DNA"/>
</dbReference>
<dbReference type="SUPFAM" id="SSF52374">
    <property type="entry name" value="Nucleotidylyl transferase"/>
    <property type="match status" value="1"/>
</dbReference>
<keyword evidence="13" id="KW-0030">Aminoacyl-tRNA synthetase</keyword>
<dbReference type="EC" id="6.1.1.16" evidence="4"/>
<reference evidence="23 24" key="1">
    <citation type="journal article" date="2007" name="Nature">
        <title>Evolution of genes and genomes on the Drosophila phylogeny.</title>
        <authorList>
            <consortium name="Drosophila 12 Genomes Consortium"/>
            <person name="Clark A.G."/>
            <person name="Eisen M.B."/>
            <person name="Smith D.R."/>
            <person name="Bergman C.M."/>
            <person name="Oliver B."/>
            <person name="Markow T.A."/>
            <person name="Kaufman T.C."/>
            <person name="Kellis M."/>
            <person name="Gelbart W."/>
            <person name="Iyer V.N."/>
            <person name="Pollard D.A."/>
            <person name="Sackton T.B."/>
            <person name="Larracuente A.M."/>
            <person name="Singh N.D."/>
            <person name="Abad J.P."/>
            <person name="Abt D.N."/>
            <person name="Adryan B."/>
            <person name="Aguade M."/>
            <person name="Akashi H."/>
            <person name="Anderson W.W."/>
            <person name="Aquadro C.F."/>
            <person name="Ardell D.H."/>
            <person name="Arguello R."/>
            <person name="Artieri C.G."/>
            <person name="Barbash D.A."/>
            <person name="Barker D."/>
            <person name="Barsanti P."/>
            <person name="Batterham P."/>
            <person name="Batzoglou S."/>
            <person name="Begun D."/>
            <person name="Bhutkar A."/>
            <person name="Blanco E."/>
            <person name="Bosak S.A."/>
            <person name="Bradley R.K."/>
            <person name="Brand A.D."/>
            <person name="Brent M.R."/>
            <person name="Brooks A.N."/>
            <person name="Brown R.H."/>
            <person name="Butlin R.K."/>
            <person name="Caggese C."/>
            <person name="Calvi B.R."/>
            <person name="Bernardo de Carvalho A."/>
            <person name="Caspi A."/>
            <person name="Castrezana S."/>
            <person name="Celniker S.E."/>
            <person name="Chang J.L."/>
            <person name="Chapple C."/>
            <person name="Chatterji S."/>
            <person name="Chinwalla A."/>
            <person name="Civetta A."/>
            <person name="Clifton S.W."/>
            <person name="Comeron J.M."/>
            <person name="Costello J.C."/>
            <person name="Coyne J.A."/>
            <person name="Daub J."/>
            <person name="David R.G."/>
            <person name="Delcher A.L."/>
            <person name="Delehaunty K."/>
            <person name="Do C.B."/>
            <person name="Ebling H."/>
            <person name="Edwards K."/>
            <person name="Eickbush T."/>
            <person name="Evans J.D."/>
            <person name="Filipski A."/>
            <person name="Findeiss S."/>
            <person name="Freyhult E."/>
            <person name="Fulton L."/>
            <person name="Fulton R."/>
            <person name="Garcia A.C."/>
            <person name="Gardiner A."/>
            <person name="Garfield D.A."/>
            <person name="Garvin B.E."/>
            <person name="Gibson G."/>
            <person name="Gilbert D."/>
            <person name="Gnerre S."/>
            <person name="Godfrey J."/>
            <person name="Good R."/>
            <person name="Gotea V."/>
            <person name="Gravely B."/>
            <person name="Greenberg A.J."/>
            <person name="Griffiths-Jones S."/>
            <person name="Gross S."/>
            <person name="Guigo R."/>
            <person name="Gustafson E.A."/>
            <person name="Haerty W."/>
            <person name="Hahn M.W."/>
            <person name="Halligan D.L."/>
            <person name="Halpern A.L."/>
            <person name="Halter G.M."/>
            <person name="Han M.V."/>
            <person name="Heger A."/>
            <person name="Hillier L."/>
            <person name="Hinrichs A.S."/>
            <person name="Holmes I."/>
            <person name="Hoskins R.A."/>
            <person name="Hubisz M.J."/>
            <person name="Hultmark D."/>
            <person name="Huntley M.A."/>
            <person name="Jaffe D.B."/>
            <person name="Jagadeeshan S."/>
            <person name="Jeck W.R."/>
            <person name="Johnson J."/>
            <person name="Jones C.D."/>
            <person name="Jordan W.C."/>
            <person name="Karpen G.H."/>
            <person name="Kataoka E."/>
            <person name="Keightley P.D."/>
            <person name="Kheradpour P."/>
            <person name="Kirkness E.F."/>
            <person name="Koerich L.B."/>
            <person name="Kristiansen K."/>
            <person name="Kudrna D."/>
            <person name="Kulathinal R.J."/>
            <person name="Kumar S."/>
            <person name="Kwok R."/>
            <person name="Lander E."/>
            <person name="Langley C.H."/>
            <person name="Lapoint R."/>
            <person name="Lazzaro B.P."/>
            <person name="Lee S.J."/>
            <person name="Levesque L."/>
            <person name="Li R."/>
            <person name="Lin C.F."/>
            <person name="Lin M.F."/>
            <person name="Lindblad-Toh K."/>
            <person name="Llopart A."/>
            <person name="Long M."/>
            <person name="Low L."/>
            <person name="Lozovsky E."/>
            <person name="Lu J."/>
            <person name="Luo M."/>
            <person name="Machado C.A."/>
            <person name="Makalowski W."/>
            <person name="Marzo M."/>
            <person name="Matsuda M."/>
            <person name="Matzkin L."/>
            <person name="McAllister B."/>
            <person name="McBride C.S."/>
            <person name="McKernan B."/>
            <person name="McKernan K."/>
            <person name="Mendez-Lago M."/>
            <person name="Minx P."/>
            <person name="Mollenhauer M.U."/>
            <person name="Montooth K."/>
            <person name="Mount S.M."/>
            <person name="Mu X."/>
            <person name="Myers E."/>
            <person name="Negre B."/>
            <person name="Newfeld S."/>
            <person name="Nielsen R."/>
            <person name="Noor M.A."/>
            <person name="O'Grady P."/>
            <person name="Pachter L."/>
            <person name="Papaceit M."/>
            <person name="Parisi M.J."/>
            <person name="Parisi M."/>
            <person name="Parts L."/>
            <person name="Pedersen J.S."/>
            <person name="Pesole G."/>
            <person name="Phillippy A.M."/>
            <person name="Ponting C.P."/>
            <person name="Pop M."/>
            <person name="Porcelli D."/>
            <person name="Powell J.R."/>
            <person name="Prohaska S."/>
            <person name="Pruitt K."/>
            <person name="Puig M."/>
            <person name="Quesneville H."/>
            <person name="Ram K.R."/>
            <person name="Rand D."/>
            <person name="Rasmussen M.D."/>
            <person name="Reed L.K."/>
            <person name="Reenan R."/>
            <person name="Reily A."/>
            <person name="Remington K.A."/>
            <person name="Rieger T.T."/>
            <person name="Ritchie M.G."/>
            <person name="Robin C."/>
            <person name="Rogers Y.H."/>
            <person name="Rohde C."/>
            <person name="Rozas J."/>
            <person name="Rubenfield M.J."/>
            <person name="Ruiz A."/>
            <person name="Russo S."/>
            <person name="Salzberg S.L."/>
            <person name="Sanchez-Gracia A."/>
            <person name="Saranga D.J."/>
            <person name="Sato H."/>
            <person name="Schaeffer S.W."/>
            <person name="Schatz M.C."/>
            <person name="Schlenke T."/>
            <person name="Schwartz R."/>
            <person name="Segarra C."/>
            <person name="Singh R.S."/>
            <person name="Sirot L."/>
            <person name="Sirota M."/>
            <person name="Sisneros N.B."/>
            <person name="Smith C.D."/>
            <person name="Smith T.F."/>
            <person name="Spieth J."/>
            <person name="Stage D.E."/>
            <person name="Stark A."/>
            <person name="Stephan W."/>
            <person name="Strausberg R.L."/>
            <person name="Strempel S."/>
            <person name="Sturgill D."/>
            <person name="Sutton G."/>
            <person name="Sutton G.G."/>
            <person name="Tao W."/>
            <person name="Teichmann S."/>
            <person name="Tobari Y.N."/>
            <person name="Tomimura Y."/>
            <person name="Tsolas J.M."/>
            <person name="Valente V.L."/>
            <person name="Venter E."/>
            <person name="Venter J.C."/>
            <person name="Vicario S."/>
            <person name="Vieira F.G."/>
            <person name="Vilella A.J."/>
            <person name="Villasante A."/>
            <person name="Walenz B."/>
            <person name="Wang J."/>
            <person name="Wasserman M."/>
            <person name="Watts T."/>
            <person name="Wilson D."/>
            <person name="Wilson R.K."/>
            <person name="Wing R.A."/>
            <person name="Wolfner M.F."/>
            <person name="Wong A."/>
            <person name="Wong G.K."/>
            <person name="Wu C.I."/>
            <person name="Wu G."/>
            <person name="Yamamoto D."/>
            <person name="Yang H.P."/>
            <person name="Yang S.P."/>
            <person name="Yorke J.A."/>
            <person name="Yoshida K."/>
            <person name="Zdobnov E."/>
            <person name="Zhang P."/>
            <person name="Zhang Y."/>
            <person name="Zimin A.V."/>
            <person name="Baldwin J."/>
            <person name="Abdouelleil A."/>
            <person name="Abdulkadir J."/>
            <person name="Abebe A."/>
            <person name="Abera B."/>
            <person name="Abreu J."/>
            <person name="Acer S.C."/>
            <person name="Aftuck L."/>
            <person name="Alexander A."/>
            <person name="An P."/>
            <person name="Anderson E."/>
            <person name="Anderson S."/>
            <person name="Arachi H."/>
            <person name="Azer M."/>
            <person name="Bachantsang P."/>
            <person name="Barry A."/>
            <person name="Bayul T."/>
            <person name="Berlin A."/>
            <person name="Bessette D."/>
            <person name="Bloom T."/>
            <person name="Blye J."/>
            <person name="Boguslavskiy L."/>
            <person name="Bonnet C."/>
            <person name="Boukhgalter B."/>
            <person name="Bourzgui I."/>
            <person name="Brown A."/>
            <person name="Cahill P."/>
            <person name="Channer S."/>
            <person name="Cheshatsang Y."/>
            <person name="Chuda L."/>
            <person name="Citroen M."/>
            <person name="Collymore A."/>
            <person name="Cooke P."/>
            <person name="Costello M."/>
            <person name="D'Aco K."/>
            <person name="Daza R."/>
            <person name="De Haan G."/>
            <person name="DeGray S."/>
            <person name="DeMaso C."/>
            <person name="Dhargay N."/>
            <person name="Dooley K."/>
            <person name="Dooley E."/>
            <person name="Doricent M."/>
            <person name="Dorje P."/>
            <person name="Dorjee K."/>
            <person name="Dupes A."/>
            <person name="Elong R."/>
            <person name="Falk J."/>
            <person name="Farina A."/>
            <person name="Faro S."/>
            <person name="Ferguson D."/>
            <person name="Fisher S."/>
            <person name="Foley C.D."/>
            <person name="Franke A."/>
            <person name="Friedrich D."/>
            <person name="Gadbois L."/>
            <person name="Gearin G."/>
            <person name="Gearin C.R."/>
            <person name="Giannoukos G."/>
            <person name="Goode T."/>
            <person name="Graham J."/>
            <person name="Grandbois E."/>
            <person name="Grewal S."/>
            <person name="Gyaltsen K."/>
            <person name="Hafez N."/>
            <person name="Hagos B."/>
            <person name="Hall J."/>
            <person name="Henson C."/>
            <person name="Hollinger A."/>
            <person name="Honan T."/>
            <person name="Huard M.D."/>
            <person name="Hughes L."/>
            <person name="Hurhula B."/>
            <person name="Husby M.E."/>
            <person name="Kamat A."/>
            <person name="Kanga B."/>
            <person name="Kashin S."/>
            <person name="Khazanovich D."/>
            <person name="Kisner P."/>
            <person name="Lance K."/>
            <person name="Lara M."/>
            <person name="Lee W."/>
            <person name="Lennon N."/>
            <person name="Letendre F."/>
            <person name="LeVine R."/>
            <person name="Lipovsky A."/>
            <person name="Liu X."/>
            <person name="Liu J."/>
            <person name="Liu S."/>
            <person name="Lokyitsang T."/>
            <person name="Lokyitsang Y."/>
            <person name="Lubonja R."/>
            <person name="Lui A."/>
            <person name="MacDonald P."/>
            <person name="Magnisalis V."/>
            <person name="Maru K."/>
            <person name="Matthews C."/>
            <person name="McCusker W."/>
            <person name="McDonough S."/>
            <person name="Mehta T."/>
            <person name="Meldrim J."/>
            <person name="Meneus L."/>
            <person name="Mihai O."/>
            <person name="Mihalev A."/>
            <person name="Mihova T."/>
            <person name="Mittelman R."/>
            <person name="Mlenga V."/>
            <person name="Montmayeur A."/>
            <person name="Mulrain L."/>
            <person name="Navidi A."/>
            <person name="Naylor J."/>
            <person name="Negash T."/>
            <person name="Nguyen T."/>
            <person name="Nguyen N."/>
            <person name="Nicol R."/>
            <person name="Norbu C."/>
            <person name="Norbu N."/>
            <person name="Novod N."/>
            <person name="O'Neill B."/>
            <person name="Osman S."/>
            <person name="Markiewicz E."/>
            <person name="Oyono O.L."/>
            <person name="Patti C."/>
            <person name="Phunkhang P."/>
            <person name="Pierre F."/>
            <person name="Priest M."/>
            <person name="Raghuraman S."/>
            <person name="Rege F."/>
            <person name="Reyes R."/>
            <person name="Rise C."/>
            <person name="Rogov P."/>
            <person name="Ross K."/>
            <person name="Ryan E."/>
            <person name="Settipalli S."/>
            <person name="Shea T."/>
            <person name="Sherpa N."/>
            <person name="Shi L."/>
            <person name="Shih D."/>
            <person name="Sparrow T."/>
            <person name="Spaulding J."/>
            <person name="Stalker J."/>
            <person name="Stange-Thomann N."/>
            <person name="Stavropoulos S."/>
            <person name="Stone C."/>
            <person name="Strader C."/>
            <person name="Tesfaye S."/>
            <person name="Thomson T."/>
            <person name="Thoulutsang Y."/>
            <person name="Thoulutsang D."/>
            <person name="Topham K."/>
            <person name="Topping I."/>
            <person name="Tsamla T."/>
            <person name="Vassiliev H."/>
            <person name="Vo A."/>
            <person name="Wangchuk T."/>
            <person name="Wangdi T."/>
            <person name="Weiand M."/>
            <person name="Wilkinson J."/>
            <person name="Wilson A."/>
            <person name="Yadav S."/>
            <person name="Young G."/>
            <person name="Yu Q."/>
            <person name="Zembek L."/>
            <person name="Zhong D."/>
            <person name="Zimmer A."/>
            <person name="Zwirko Z."/>
            <person name="Jaffe D.B."/>
            <person name="Alvarez P."/>
            <person name="Brockman W."/>
            <person name="Butler J."/>
            <person name="Chin C."/>
            <person name="Gnerre S."/>
            <person name="Grabherr M."/>
            <person name="Kleber M."/>
            <person name="Mauceli E."/>
            <person name="MacCallum I."/>
        </authorList>
    </citation>
    <scope>NUCLEOTIDE SEQUENCE [LARGE SCALE GENOMIC DNA]</scope>
    <source>
        <strain evidence="24">Tucson 14030-0811.24</strain>
    </source>
</reference>
<evidence type="ECO:0000256" key="16">
    <source>
        <dbReference type="ARBA" id="ARBA00045476"/>
    </source>
</evidence>
<evidence type="ECO:0000313" key="23">
    <source>
        <dbReference type="EMBL" id="EDW77062.2"/>
    </source>
</evidence>
<evidence type="ECO:0000256" key="6">
    <source>
        <dbReference type="ARBA" id="ARBA00022490"/>
    </source>
</evidence>
<evidence type="ECO:0000256" key="2">
    <source>
        <dbReference type="ARBA" id="ARBA00004496"/>
    </source>
</evidence>
<dbReference type="PRINTS" id="PR00983">
    <property type="entry name" value="TRNASYNTHCYS"/>
</dbReference>
<evidence type="ECO:0000256" key="7">
    <source>
        <dbReference type="ARBA" id="ARBA00022598"/>
    </source>
</evidence>
<evidence type="ECO:0000256" key="17">
    <source>
        <dbReference type="ARBA" id="ARBA00047499"/>
    </source>
</evidence>
<comment type="catalytic activity">
    <reaction evidence="17">
        <text>S-disulfanyl-L-cysteine + tRNA(Cys) + ATP = (S)-disulfanyl-L-cysteinyl-tRNA(Cys) + AMP + diphosphate</text>
        <dbReference type="Rhea" id="RHEA:78651"/>
        <dbReference type="Rhea" id="RHEA-COMP:9661"/>
        <dbReference type="Rhea" id="RHEA-COMP:19120"/>
        <dbReference type="ChEBI" id="CHEBI:30616"/>
        <dbReference type="ChEBI" id="CHEBI:33019"/>
        <dbReference type="ChEBI" id="CHEBI:78442"/>
        <dbReference type="ChEBI" id="CHEBI:229465"/>
        <dbReference type="ChEBI" id="CHEBI:229521"/>
        <dbReference type="ChEBI" id="CHEBI:456215"/>
    </reaction>
    <physiologicalReaction direction="left-to-right" evidence="17">
        <dbReference type="Rhea" id="RHEA:78652"/>
    </physiologicalReaction>
</comment>
<comment type="function">
    <text evidence="15">Mitochondrial cysteine-specific aminoacyl-tRNA synthetase that catalyzes the ATP-dependent ligation of cysteine to tRNA(Cys).</text>
</comment>
<keyword evidence="6" id="KW-0963">Cytoplasm</keyword>
<dbReference type="GO" id="GO:0005524">
    <property type="term" value="F:ATP binding"/>
    <property type="evidence" value="ECO:0007669"/>
    <property type="project" value="UniProtKB-KW"/>
</dbReference>
<dbReference type="InterPro" id="IPR032678">
    <property type="entry name" value="tRNA-synt_1_cat_dom"/>
</dbReference>
<organism evidence="23 24">
    <name type="scientific">Drosophila willistoni</name>
    <name type="common">Fruit fly</name>
    <dbReference type="NCBI Taxonomy" id="7260"/>
    <lineage>
        <taxon>Eukaryota</taxon>
        <taxon>Metazoa</taxon>
        <taxon>Ecdysozoa</taxon>
        <taxon>Arthropoda</taxon>
        <taxon>Hexapoda</taxon>
        <taxon>Insecta</taxon>
        <taxon>Pterygota</taxon>
        <taxon>Neoptera</taxon>
        <taxon>Endopterygota</taxon>
        <taxon>Diptera</taxon>
        <taxon>Brachycera</taxon>
        <taxon>Muscomorpha</taxon>
        <taxon>Ephydroidea</taxon>
        <taxon>Drosophilidae</taxon>
        <taxon>Drosophila</taxon>
        <taxon>Sophophora</taxon>
    </lineage>
</organism>
<gene>
    <name evidence="23" type="primary">Dwil\GK22127</name>
    <name evidence="23" type="ORF">Dwil_GK22127</name>
</gene>
<evidence type="ECO:0000256" key="10">
    <source>
        <dbReference type="ARBA" id="ARBA00022833"/>
    </source>
</evidence>
<comment type="catalytic activity">
    <reaction evidence="19">
        <text>S-sulfanyl-L-cysteine + L-cysteine = S-disulfanyl-L-cysteine + L-alanine</text>
        <dbReference type="Rhea" id="RHEA:78627"/>
        <dbReference type="ChEBI" id="CHEBI:35235"/>
        <dbReference type="ChEBI" id="CHEBI:57972"/>
        <dbReference type="ChEBI" id="CHEBI:58591"/>
        <dbReference type="ChEBI" id="CHEBI:229465"/>
    </reaction>
    <physiologicalReaction direction="left-to-right" evidence="19">
        <dbReference type="Rhea" id="RHEA:78628"/>
    </physiologicalReaction>
</comment>
<name>B4MY73_DROWI</name>
<dbReference type="PANTHER" id="PTHR10890:SF27">
    <property type="entry name" value="CYSTEINE--TRNA LIGASE, MITOCHONDRIAL-RELATED"/>
    <property type="match status" value="1"/>
</dbReference>
<dbReference type="OrthoDB" id="438179at2759"/>
<evidence type="ECO:0000256" key="18">
    <source>
        <dbReference type="ARBA" id="ARBA00047548"/>
    </source>
</evidence>
<dbReference type="GO" id="GO:0046872">
    <property type="term" value="F:metal ion binding"/>
    <property type="evidence" value="ECO:0007669"/>
    <property type="project" value="UniProtKB-KW"/>
</dbReference>
<keyword evidence="7 23" id="KW-0436">Ligase</keyword>
<keyword evidence="24" id="KW-1185">Reference proteome</keyword>
<comment type="similarity">
    <text evidence="3">Belongs to the class-I aminoacyl-tRNA synthetase family.</text>
</comment>
<evidence type="ECO:0000256" key="8">
    <source>
        <dbReference type="ARBA" id="ARBA00022723"/>
    </source>
</evidence>
<dbReference type="FunCoup" id="B4MY73">
    <property type="interactions" value="296"/>
</dbReference>
<keyword evidence="10" id="KW-0862">Zinc</keyword>
<dbReference type="Gene3D" id="3.40.50.620">
    <property type="entry name" value="HUPs"/>
    <property type="match status" value="1"/>
</dbReference>
<evidence type="ECO:0000259" key="22">
    <source>
        <dbReference type="Pfam" id="PF01406"/>
    </source>
</evidence>
<keyword evidence="9" id="KW-0547">Nucleotide-binding</keyword>
<evidence type="ECO:0000256" key="13">
    <source>
        <dbReference type="ARBA" id="ARBA00023146"/>
    </source>
</evidence>
<keyword evidence="8" id="KW-0479">Metal-binding</keyword>
<evidence type="ECO:0000256" key="15">
    <source>
        <dbReference type="ARBA" id="ARBA00043868"/>
    </source>
</evidence>
<dbReference type="SUPFAM" id="SSF47323">
    <property type="entry name" value="Anticodon-binding domain of a subclass of class I aminoacyl-tRNA synthetases"/>
    <property type="match status" value="1"/>
</dbReference>
<evidence type="ECO:0000256" key="19">
    <source>
        <dbReference type="ARBA" id="ARBA00047731"/>
    </source>
</evidence>
<dbReference type="InterPro" id="IPR014729">
    <property type="entry name" value="Rossmann-like_a/b/a_fold"/>
</dbReference>
<evidence type="ECO:0000256" key="11">
    <source>
        <dbReference type="ARBA" id="ARBA00022840"/>
    </source>
</evidence>
<evidence type="ECO:0000256" key="12">
    <source>
        <dbReference type="ARBA" id="ARBA00022917"/>
    </source>
</evidence>
<dbReference type="STRING" id="7260.B4MY73"/>
<evidence type="ECO:0000256" key="4">
    <source>
        <dbReference type="ARBA" id="ARBA00012832"/>
    </source>
</evidence>
<comment type="function">
    <text evidence="16">In addition to its role as an aminoacyl-tRNA synthetase, has also cysteine persulfide synthase activity. Produces reactive persulfide species such as cysteine persulfide (CysSSH) from substrate cysteine and mediate direct incorporation of CysSSH into proteins during translations, resulting in protein persulfides and polysulfides. CysSSHs behave as potent antioxidants and cellular protectants.</text>
</comment>